<dbReference type="PANTHER" id="PTHR11814">
    <property type="entry name" value="SULFATE TRANSPORTER"/>
    <property type="match status" value="1"/>
</dbReference>
<reference evidence="7" key="2">
    <citation type="submission" date="2021-01" db="UniProtKB">
        <authorList>
            <consortium name="EnsemblPlants"/>
        </authorList>
    </citation>
    <scope>IDENTIFICATION</scope>
</reference>
<accession>A0A7N2R7F5</accession>
<proteinExistence type="predicted"/>
<sequence length="276" mass="31353">MTKYIDSGSCGLHRERYRVLNLVTYLYFNTLCNSSFQLSSLSIYCIRITPPKSPDLTGPTLVLRCEPSMIKIALKLQHDFDHYLSISMLQLLMHIEFQCRVQDCSVQHSHGNSSDDHIAILTPLFHYTPLVVLSSIIIATMLGIIDYEAAIHLWNIDKFDFVVCIGAYIGVVFFSVEVGLVVAVTLSLLRVLLFVARPRTFALGNIPISMAYRSIDQYPIASNVPGVLILQIDAPIYFANSNYLRERYINTCNIQVLNDNLIPYFIYPKTEFNHFG</sequence>
<dbReference type="GO" id="GO:0055085">
    <property type="term" value="P:transmembrane transport"/>
    <property type="evidence" value="ECO:0007669"/>
    <property type="project" value="InterPro"/>
</dbReference>
<dbReference type="InterPro" id="IPR001902">
    <property type="entry name" value="SLC26A/SulP_fam"/>
</dbReference>
<feature type="transmembrane region" description="Helical" evidence="5">
    <location>
        <begin position="165"/>
        <end position="189"/>
    </location>
</feature>
<feature type="domain" description="STAS" evidence="6">
    <location>
        <begin position="217"/>
        <end position="276"/>
    </location>
</feature>
<keyword evidence="8" id="KW-1185">Reference proteome</keyword>
<dbReference type="EnsemblPlants" id="QL07p008172:mrna">
    <property type="protein sequence ID" value="QL07p008172:mrna"/>
    <property type="gene ID" value="QL07p008172"/>
</dbReference>
<dbReference type="AlphaFoldDB" id="A0A7N2R7F5"/>
<dbReference type="Gene3D" id="3.30.750.24">
    <property type="entry name" value="STAS domain"/>
    <property type="match status" value="1"/>
</dbReference>
<dbReference type="Proteomes" id="UP000594261">
    <property type="component" value="Chromosome 7"/>
</dbReference>
<evidence type="ECO:0000256" key="2">
    <source>
        <dbReference type="ARBA" id="ARBA00022692"/>
    </source>
</evidence>
<dbReference type="EMBL" id="LRBV02000007">
    <property type="status" value="NOT_ANNOTATED_CDS"/>
    <property type="molecule type" value="Genomic_DNA"/>
</dbReference>
<dbReference type="PROSITE" id="PS50801">
    <property type="entry name" value="STAS"/>
    <property type="match status" value="1"/>
</dbReference>
<reference evidence="7 8" key="1">
    <citation type="journal article" date="2016" name="G3 (Bethesda)">
        <title>First Draft Assembly and Annotation of the Genome of a California Endemic Oak Quercus lobata Nee (Fagaceae).</title>
        <authorList>
            <person name="Sork V.L."/>
            <person name="Fitz-Gibbon S.T."/>
            <person name="Puiu D."/>
            <person name="Crepeau M."/>
            <person name="Gugger P.F."/>
            <person name="Sherman R."/>
            <person name="Stevens K."/>
            <person name="Langley C.H."/>
            <person name="Pellegrini M."/>
            <person name="Salzberg S.L."/>
        </authorList>
    </citation>
    <scope>NUCLEOTIDE SEQUENCE [LARGE SCALE GENOMIC DNA]</scope>
    <source>
        <strain evidence="7 8">cv. SW786</strain>
    </source>
</reference>
<keyword evidence="2 5" id="KW-0812">Transmembrane</keyword>
<feature type="transmembrane region" description="Helical" evidence="5">
    <location>
        <begin position="124"/>
        <end position="145"/>
    </location>
</feature>
<dbReference type="Gramene" id="QL07p008172:mrna">
    <property type="protein sequence ID" value="QL07p008172:mrna"/>
    <property type="gene ID" value="QL07p008172"/>
</dbReference>
<dbReference type="GO" id="GO:0016020">
    <property type="term" value="C:membrane"/>
    <property type="evidence" value="ECO:0007669"/>
    <property type="project" value="UniProtKB-SubCell"/>
</dbReference>
<keyword evidence="3 5" id="KW-1133">Transmembrane helix</keyword>
<keyword evidence="4 5" id="KW-0472">Membrane</keyword>
<dbReference type="Pfam" id="PF00916">
    <property type="entry name" value="Sulfate_transp"/>
    <property type="match status" value="1"/>
</dbReference>
<evidence type="ECO:0000256" key="5">
    <source>
        <dbReference type="SAM" id="Phobius"/>
    </source>
</evidence>
<dbReference type="InterPro" id="IPR036513">
    <property type="entry name" value="STAS_dom_sf"/>
</dbReference>
<comment type="subcellular location">
    <subcellularLocation>
        <location evidence="1">Membrane</location>
        <topology evidence="1">Multi-pass membrane protein</topology>
    </subcellularLocation>
</comment>
<evidence type="ECO:0000256" key="3">
    <source>
        <dbReference type="ARBA" id="ARBA00022989"/>
    </source>
</evidence>
<evidence type="ECO:0000259" key="6">
    <source>
        <dbReference type="PROSITE" id="PS50801"/>
    </source>
</evidence>
<organism evidence="7 8">
    <name type="scientific">Quercus lobata</name>
    <name type="common">Valley oak</name>
    <dbReference type="NCBI Taxonomy" id="97700"/>
    <lineage>
        <taxon>Eukaryota</taxon>
        <taxon>Viridiplantae</taxon>
        <taxon>Streptophyta</taxon>
        <taxon>Embryophyta</taxon>
        <taxon>Tracheophyta</taxon>
        <taxon>Spermatophyta</taxon>
        <taxon>Magnoliopsida</taxon>
        <taxon>eudicotyledons</taxon>
        <taxon>Gunneridae</taxon>
        <taxon>Pentapetalae</taxon>
        <taxon>rosids</taxon>
        <taxon>fabids</taxon>
        <taxon>Fagales</taxon>
        <taxon>Fagaceae</taxon>
        <taxon>Quercus</taxon>
    </lineage>
</organism>
<protein>
    <recommendedName>
        <fullName evidence="6">STAS domain-containing protein</fullName>
    </recommendedName>
</protein>
<evidence type="ECO:0000256" key="1">
    <source>
        <dbReference type="ARBA" id="ARBA00004141"/>
    </source>
</evidence>
<evidence type="ECO:0000256" key="4">
    <source>
        <dbReference type="ARBA" id="ARBA00023136"/>
    </source>
</evidence>
<dbReference type="InParanoid" id="A0A7N2R7F5"/>
<dbReference type="InterPro" id="IPR002645">
    <property type="entry name" value="STAS_dom"/>
</dbReference>
<dbReference type="InterPro" id="IPR011547">
    <property type="entry name" value="SLC26A/SulP_dom"/>
</dbReference>
<evidence type="ECO:0000313" key="8">
    <source>
        <dbReference type="Proteomes" id="UP000594261"/>
    </source>
</evidence>
<name>A0A7N2R7F5_QUELO</name>
<evidence type="ECO:0000313" key="7">
    <source>
        <dbReference type="EnsemblPlants" id="QL07p008172:mrna"/>
    </source>
</evidence>